<reference evidence="2 3" key="1">
    <citation type="submission" date="2020-07" db="EMBL/GenBank/DDBJ databases">
        <title>Streptomyces isolated from Indian soil.</title>
        <authorList>
            <person name="Mandal S."/>
            <person name="Maiti P.K."/>
        </authorList>
    </citation>
    <scope>NUCLEOTIDE SEQUENCE [LARGE SCALE GENOMIC DNA]</scope>
    <source>
        <strain evidence="2 3">PSKA54</strain>
    </source>
</reference>
<evidence type="ECO:0000313" key="3">
    <source>
        <dbReference type="Proteomes" id="UP000586976"/>
    </source>
</evidence>
<organism evidence="2 3">
    <name type="scientific">Streptomyces himalayensis subsp. aureolus</name>
    <dbReference type="NCBI Taxonomy" id="2758039"/>
    <lineage>
        <taxon>Bacteria</taxon>
        <taxon>Bacillati</taxon>
        <taxon>Actinomycetota</taxon>
        <taxon>Actinomycetes</taxon>
        <taxon>Kitasatosporales</taxon>
        <taxon>Streptomycetaceae</taxon>
        <taxon>Streptomyces</taxon>
        <taxon>Streptomyces himalayensis</taxon>
    </lineage>
</organism>
<dbReference type="RefSeq" id="WP_181867609.1">
    <property type="nucleotide sequence ID" value="NZ_JACEQY010000055.1"/>
</dbReference>
<gene>
    <name evidence="2" type="ORF">H1V43_33680</name>
</gene>
<name>A0A7W2HJJ4_9ACTN</name>
<dbReference type="AlphaFoldDB" id="A0A7W2HJJ4"/>
<keyword evidence="3" id="KW-1185">Reference proteome</keyword>
<keyword evidence="1" id="KW-1133">Transmembrane helix</keyword>
<keyword evidence="1" id="KW-0812">Transmembrane</keyword>
<feature type="transmembrane region" description="Helical" evidence="1">
    <location>
        <begin position="6"/>
        <end position="27"/>
    </location>
</feature>
<evidence type="ECO:0000313" key="2">
    <source>
        <dbReference type="EMBL" id="MBA4866190.1"/>
    </source>
</evidence>
<evidence type="ECO:0000256" key="1">
    <source>
        <dbReference type="SAM" id="Phobius"/>
    </source>
</evidence>
<sequence>MNLLQAILPEYLADLAAAATLTAITWITRKARWRKTKTAPDHIPPP</sequence>
<accession>A0A7W2HJJ4</accession>
<protein>
    <submittedName>
        <fullName evidence="2">Uncharacterized protein</fullName>
    </submittedName>
</protein>
<proteinExistence type="predicted"/>
<dbReference type="Proteomes" id="UP000586976">
    <property type="component" value="Unassembled WGS sequence"/>
</dbReference>
<comment type="caution">
    <text evidence="2">The sequence shown here is derived from an EMBL/GenBank/DDBJ whole genome shotgun (WGS) entry which is preliminary data.</text>
</comment>
<dbReference type="EMBL" id="JACEQY010000055">
    <property type="protein sequence ID" value="MBA4866190.1"/>
    <property type="molecule type" value="Genomic_DNA"/>
</dbReference>
<keyword evidence="1" id="KW-0472">Membrane</keyword>